<dbReference type="Gene3D" id="3.60.20.40">
    <property type="match status" value="1"/>
</dbReference>
<feature type="binding site" evidence="3">
    <location>
        <position position="455"/>
    </location>
    <ligand>
        <name>L-glutamate</name>
        <dbReference type="ChEBI" id="CHEBI:29985"/>
    </ligand>
</feature>
<dbReference type="GO" id="GO:1901750">
    <property type="term" value="P:leukotriene D4 biosynthetic process"/>
    <property type="evidence" value="ECO:0007669"/>
    <property type="project" value="TreeGrafter"/>
</dbReference>
<proteinExistence type="inferred from homology"/>
<feature type="binding site" evidence="3">
    <location>
        <position position="416"/>
    </location>
    <ligand>
        <name>L-glutamate</name>
        <dbReference type="ChEBI" id="CHEBI:29985"/>
    </ligand>
</feature>
<dbReference type="Gene3D" id="1.10.246.130">
    <property type="match status" value="1"/>
</dbReference>
<feature type="active site" description="Nucleophile" evidence="2">
    <location>
        <position position="380"/>
    </location>
</feature>
<reference evidence="5" key="1">
    <citation type="submission" date="2025-08" db="UniProtKB">
        <authorList>
            <consortium name="Ensembl"/>
        </authorList>
    </citation>
    <scope>IDENTIFICATION</scope>
</reference>
<feature type="transmembrane region" description="Helical" evidence="4">
    <location>
        <begin position="7"/>
        <end position="30"/>
    </location>
</feature>
<dbReference type="FunFam" id="1.10.246.130:FF:000001">
    <property type="entry name" value="Gamma-glutamyltransferase 5 isoform 1"/>
    <property type="match status" value="1"/>
</dbReference>
<dbReference type="Proteomes" id="UP000694700">
    <property type="component" value="Unplaced"/>
</dbReference>
<evidence type="ECO:0000256" key="1">
    <source>
        <dbReference type="ARBA" id="ARBA00009381"/>
    </source>
</evidence>
<dbReference type="PANTHER" id="PTHR11686:SF19">
    <property type="entry name" value="GLUTATHIONE HYDROLASE 5 PROENZYME"/>
    <property type="match status" value="1"/>
</dbReference>
<dbReference type="PANTHER" id="PTHR11686">
    <property type="entry name" value="GAMMA GLUTAMYL TRANSPEPTIDASE"/>
    <property type="match status" value="1"/>
</dbReference>
<sequence length="549" mass="59943">MARRKEKVCLCISIPIICIILIIIICATHFNEQCTDGLYKKAAVAADSETCSKIGRDILQLGGSAVDGAIATLLCTSIINPQSMGIGGGSIFTIREQSGRVRVINARETVPKAFKTNLLAMCPTTIQPMEGAHWIGVPGEIRGYELAHKLYGRLPWASLFEPTIKMARQGVPIPYVLSRFLQLLSKEKPESPLRQLFQNKEGELLKEGDIVRFEKLADTLEIIAEQGANALYIGDIGKSLVSDIQSAGGTISLEDLKSFKASELGAWEVALGEYEMHFPPPPAGGSTLSFILNTMLGFNLKSASLERDEKVLTFQRYVETCKFANGLKKFMKDPNFASQTEAVEIIQKHFADKVRAKISPDHTYDASYYNVTPYLDSHGTTHVSVLAEDGMAVSVTNNIVIFSPKTGILLNNELADFCGKTDQIHAGEQPPSSMSPVILYSPSQKHIVVIGASGGSMITTGVALTLMNFLWFGKSLQDSIDAPVVFVDSKNVLNFEPSFDKIVLESLNKTGHKVKVPQMFYNVVNAVSKENNCIEAVSDSRKHGKAAGY</sequence>
<dbReference type="InterPro" id="IPR000101">
    <property type="entry name" value="GGT_peptidase"/>
</dbReference>
<dbReference type="SUPFAM" id="SSF56235">
    <property type="entry name" value="N-terminal nucleophile aminohydrolases (Ntn hydrolases)"/>
    <property type="match status" value="1"/>
</dbReference>
<feature type="binding site" evidence="3">
    <location>
        <begin position="432"/>
        <end position="433"/>
    </location>
    <ligand>
        <name>L-glutamate</name>
        <dbReference type="ChEBI" id="CHEBI:29985"/>
    </ligand>
</feature>
<dbReference type="InterPro" id="IPR043138">
    <property type="entry name" value="GGT_lsub"/>
</dbReference>
<evidence type="ECO:0000313" key="5">
    <source>
        <dbReference type="Ensembl" id="ENSCCRP00015035537.1"/>
    </source>
</evidence>
<dbReference type="GO" id="GO:0036374">
    <property type="term" value="F:glutathione hydrolase activity"/>
    <property type="evidence" value="ECO:0007669"/>
    <property type="project" value="InterPro"/>
</dbReference>
<keyword evidence="4" id="KW-0472">Membrane</keyword>
<accession>A0A8C1UDY5</accession>
<organism evidence="5 6">
    <name type="scientific">Cyprinus carpio</name>
    <name type="common">Common carp</name>
    <dbReference type="NCBI Taxonomy" id="7962"/>
    <lineage>
        <taxon>Eukaryota</taxon>
        <taxon>Metazoa</taxon>
        <taxon>Chordata</taxon>
        <taxon>Craniata</taxon>
        <taxon>Vertebrata</taxon>
        <taxon>Euteleostomi</taxon>
        <taxon>Actinopterygii</taxon>
        <taxon>Neopterygii</taxon>
        <taxon>Teleostei</taxon>
        <taxon>Ostariophysi</taxon>
        <taxon>Cypriniformes</taxon>
        <taxon>Cyprinidae</taxon>
        <taxon>Cyprininae</taxon>
        <taxon>Cyprinus</taxon>
    </lineage>
</organism>
<keyword evidence="4" id="KW-0812">Transmembrane</keyword>
<keyword evidence="4" id="KW-1133">Transmembrane helix</keyword>
<dbReference type="AlphaFoldDB" id="A0A8C1UDY5"/>
<dbReference type="FunFam" id="3.60.20.40:FF:000011">
    <property type="entry name" value="Gamma-glutamyltransferase 5a"/>
    <property type="match status" value="1"/>
</dbReference>
<evidence type="ECO:0000256" key="3">
    <source>
        <dbReference type="PIRSR" id="PIRSR600101-2"/>
    </source>
</evidence>
<dbReference type="GO" id="GO:0005886">
    <property type="term" value="C:plasma membrane"/>
    <property type="evidence" value="ECO:0007669"/>
    <property type="project" value="TreeGrafter"/>
</dbReference>
<evidence type="ECO:0000256" key="4">
    <source>
        <dbReference type="SAM" id="Phobius"/>
    </source>
</evidence>
<protein>
    <submittedName>
        <fullName evidence="5">Gamma-glutamyltransferase 5a</fullName>
    </submittedName>
</protein>
<dbReference type="InterPro" id="IPR043137">
    <property type="entry name" value="GGT_ssub_C"/>
</dbReference>
<dbReference type="GO" id="GO:0006954">
    <property type="term" value="P:inflammatory response"/>
    <property type="evidence" value="ECO:0007669"/>
    <property type="project" value="TreeGrafter"/>
</dbReference>
<name>A0A8C1UDY5_CYPCA</name>
<dbReference type="GO" id="GO:0002951">
    <property type="term" value="F:leukotriene-C(4) hydrolase"/>
    <property type="evidence" value="ECO:0007669"/>
    <property type="project" value="TreeGrafter"/>
</dbReference>
<feature type="binding site" evidence="3">
    <location>
        <position position="107"/>
    </location>
    <ligand>
        <name>L-glutamate</name>
        <dbReference type="ChEBI" id="CHEBI:29985"/>
    </ligand>
</feature>
<comment type="similarity">
    <text evidence="1">Belongs to the gamma-glutamyltransferase family.</text>
</comment>
<evidence type="ECO:0000313" key="6">
    <source>
        <dbReference type="Proteomes" id="UP000694700"/>
    </source>
</evidence>
<evidence type="ECO:0000256" key="2">
    <source>
        <dbReference type="PIRSR" id="PIRSR600101-1"/>
    </source>
</evidence>
<dbReference type="Pfam" id="PF01019">
    <property type="entry name" value="G_glu_transpept"/>
    <property type="match status" value="1"/>
</dbReference>
<dbReference type="InterPro" id="IPR029055">
    <property type="entry name" value="Ntn_hydrolases_N"/>
</dbReference>
<dbReference type="GO" id="GO:0006751">
    <property type="term" value="P:glutathione catabolic process"/>
    <property type="evidence" value="ECO:0007669"/>
    <property type="project" value="InterPro"/>
</dbReference>
<dbReference type="Ensembl" id="ENSCCRT00015036773.1">
    <property type="protein sequence ID" value="ENSCCRP00015035537.1"/>
    <property type="gene ID" value="ENSCCRG00015014828.1"/>
</dbReference>
<dbReference type="PRINTS" id="PR01210">
    <property type="entry name" value="GGTRANSPTASE"/>
</dbReference>